<keyword evidence="1 5" id="KW-0808">Transferase</keyword>
<evidence type="ECO:0000313" key="6">
    <source>
        <dbReference type="Proteomes" id="UP000324575"/>
    </source>
</evidence>
<feature type="domain" description="Cytidyltransferase-like" evidence="3">
    <location>
        <begin position="6"/>
        <end position="132"/>
    </location>
</feature>
<dbReference type="SUPFAM" id="SSF52374">
    <property type="entry name" value="Nucleotidylyl transferase"/>
    <property type="match status" value="1"/>
</dbReference>
<sequence length="378" mass="42480">MKKVFVSGCYDMLHSGHAAFFEEAAQYGDLYVGIGSDKTIYELKARRPFNNEQERLYMVKSLKAVKGARVNSGSGLLDFVEDLHELQPDIFFVNSDGHSNLKEQLCKEMGIEYVVSKRLPHGDLPARSTTALRSDCRIPYRLDLAGGWLDQPSVSALYAGPVLTVSIEPDYEFNDRSGMSTSSRKKAIELWQVDIPVGDKEKLARTLFCFENPPGTTYISGSQDSLGIVMPGLNRLHYSGEFWPSEIESVTDADILHWIEQRLWLIPLYPRHNGYDVLAGTHITTENAKQLSEAAKNCWQAILKKDVKAFGETIRKSFEAQIAMYPHMVSEDILEVLDKYKDQSLGWKLSGAGGGGYLIFVSETPIENAIQIRIRKDE</sequence>
<dbReference type="SUPFAM" id="SSF55060">
    <property type="entry name" value="GHMP Kinase, C-terminal domain"/>
    <property type="match status" value="1"/>
</dbReference>
<dbReference type="Gene3D" id="3.40.50.620">
    <property type="entry name" value="HUPs"/>
    <property type="match status" value="1"/>
</dbReference>
<dbReference type="InterPro" id="IPR004821">
    <property type="entry name" value="Cyt_trans-like"/>
</dbReference>
<name>A0A5M8NZ08_9BACT</name>
<dbReference type="InterPro" id="IPR013750">
    <property type="entry name" value="GHMP_kinase_C_dom"/>
</dbReference>
<dbReference type="Proteomes" id="UP000324575">
    <property type="component" value="Unassembled WGS sequence"/>
</dbReference>
<keyword evidence="2" id="KW-0548">Nucleotidyltransferase</keyword>
<protein>
    <submittedName>
        <fullName evidence="5">Cytidyltransferase</fullName>
    </submittedName>
</protein>
<dbReference type="PANTHER" id="PTHR43793">
    <property type="entry name" value="FAD SYNTHASE"/>
    <property type="match status" value="1"/>
</dbReference>
<evidence type="ECO:0000259" key="3">
    <source>
        <dbReference type="Pfam" id="PF01467"/>
    </source>
</evidence>
<dbReference type="Pfam" id="PF08544">
    <property type="entry name" value="GHMP_kinases_C"/>
    <property type="match status" value="1"/>
</dbReference>
<dbReference type="InterPro" id="IPR050385">
    <property type="entry name" value="Archaeal_FAD_synthase"/>
</dbReference>
<dbReference type="EMBL" id="SNRX01000020">
    <property type="protein sequence ID" value="KAA6301387.1"/>
    <property type="molecule type" value="Genomic_DNA"/>
</dbReference>
<gene>
    <name evidence="5" type="ORF">EZS26_002476</name>
</gene>
<dbReference type="InterPro" id="IPR036554">
    <property type="entry name" value="GHMP_kinase_C_sf"/>
</dbReference>
<dbReference type="InterPro" id="IPR014729">
    <property type="entry name" value="Rossmann-like_a/b/a_fold"/>
</dbReference>
<reference evidence="5 6" key="1">
    <citation type="submission" date="2019-03" db="EMBL/GenBank/DDBJ databases">
        <title>Single cell metagenomics reveals metabolic interactions within the superorganism composed of flagellate Streblomastix strix and complex community of Bacteroidetes bacteria on its surface.</title>
        <authorList>
            <person name="Treitli S.C."/>
            <person name="Kolisko M."/>
            <person name="Husnik F."/>
            <person name="Keeling P."/>
            <person name="Hampl V."/>
        </authorList>
    </citation>
    <scope>NUCLEOTIDE SEQUENCE [LARGE SCALE GENOMIC DNA]</scope>
    <source>
        <strain evidence="5">St1</strain>
    </source>
</reference>
<feature type="domain" description="GHMP kinase C-terminal" evidence="4">
    <location>
        <begin position="301"/>
        <end position="369"/>
    </location>
</feature>
<organism evidence="5 6">
    <name type="scientific">Candidatus Ordinivivax streblomastigis</name>
    <dbReference type="NCBI Taxonomy" id="2540710"/>
    <lineage>
        <taxon>Bacteria</taxon>
        <taxon>Pseudomonadati</taxon>
        <taxon>Bacteroidota</taxon>
        <taxon>Bacteroidia</taxon>
        <taxon>Bacteroidales</taxon>
        <taxon>Candidatus Ordinivivax</taxon>
    </lineage>
</organism>
<evidence type="ECO:0000313" key="5">
    <source>
        <dbReference type="EMBL" id="KAA6301387.1"/>
    </source>
</evidence>
<comment type="caution">
    <text evidence="5">The sequence shown here is derived from an EMBL/GenBank/DDBJ whole genome shotgun (WGS) entry which is preliminary data.</text>
</comment>
<dbReference type="PANTHER" id="PTHR43793:SF1">
    <property type="entry name" value="FAD SYNTHASE"/>
    <property type="match status" value="1"/>
</dbReference>
<evidence type="ECO:0000259" key="4">
    <source>
        <dbReference type="Pfam" id="PF08544"/>
    </source>
</evidence>
<dbReference type="NCBIfam" id="TIGR00125">
    <property type="entry name" value="cyt_tran_rel"/>
    <property type="match status" value="1"/>
</dbReference>
<dbReference type="Pfam" id="PF01467">
    <property type="entry name" value="CTP_transf_like"/>
    <property type="match status" value="1"/>
</dbReference>
<evidence type="ECO:0000256" key="1">
    <source>
        <dbReference type="ARBA" id="ARBA00022679"/>
    </source>
</evidence>
<accession>A0A5M8NZ08</accession>
<proteinExistence type="predicted"/>
<dbReference type="GO" id="GO:0016779">
    <property type="term" value="F:nucleotidyltransferase activity"/>
    <property type="evidence" value="ECO:0007669"/>
    <property type="project" value="UniProtKB-KW"/>
</dbReference>
<dbReference type="Gene3D" id="3.30.230.120">
    <property type="match status" value="1"/>
</dbReference>
<dbReference type="AlphaFoldDB" id="A0A5M8NZ08"/>
<evidence type="ECO:0000256" key="2">
    <source>
        <dbReference type="ARBA" id="ARBA00022695"/>
    </source>
</evidence>